<dbReference type="EMBL" id="JBANRG010000083">
    <property type="protein sequence ID" value="KAK7437683.1"/>
    <property type="molecule type" value="Genomic_DNA"/>
</dbReference>
<organism evidence="4 5">
    <name type="scientific">Marasmiellus scandens</name>
    <dbReference type="NCBI Taxonomy" id="2682957"/>
    <lineage>
        <taxon>Eukaryota</taxon>
        <taxon>Fungi</taxon>
        <taxon>Dikarya</taxon>
        <taxon>Basidiomycota</taxon>
        <taxon>Agaricomycotina</taxon>
        <taxon>Agaricomycetes</taxon>
        <taxon>Agaricomycetidae</taxon>
        <taxon>Agaricales</taxon>
        <taxon>Marasmiineae</taxon>
        <taxon>Omphalotaceae</taxon>
        <taxon>Marasmiellus</taxon>
    </lineage>
</organism>
<feature type="region of interest" description="Disordered" evidence="1">
    <location>
        <begin position="118"/>
        <end position="177"/>
    </location>
</feature>
<feature type="transmembrane region" description="Helical" evidence="2">
    <location>
        <begin position="238"/>
        <end position="262"/>
    </location>
</feature>
<gene>
    <name evidence="4" type="ORF">VKT23_018399</name>
</gene>
<evidence type="ECO:0000256" key="3">
    <source>
        <dbReference type="SAM" id="SignalP"/>
    </source>
</evidence>
<feature type="chain" id="PRO_5047128184" evidence="3">
    <location>
        <begin position="19"/>
        <end position="412"/>
    </location>
</feature>
<accession>A0ABR1IP32</accession>
<feature type="compositionally biased region" description="Low complexity" evidence="1">
    <location>
        <begin position="154"/>
        <end position="176"/>
    </location>
</feature>
<keyword evidence="2" id="KW-0812">Transmembrane</keyword>
<name>A0ABR1IP32_9AGAR</name>
<evidence type="ECO:0000256" key="1">
    <source>
        <dbReference type="SAM" id="MobiDB-lite"/>
    </source>
</evidence>
<comment type="caution">
    <text evidence="4">The sequence shown here is derived from an EMBL/GenBank/DDBJ whole genome shotgun (WGS) entry which is preliminary data.</text>
</comment>
<protein>
    <submittedName>
        <fullName evidence="4">Uncharacterized protein</fullName>
    </submittedName>
</protein>
<keyword evidence="2" id="KW-1133">Transmembrane helix</keyword>
<evidence type="ECO:0000313" key="5">
    <source>
        <dbReference type="Proteomes" id="UP001498398"/>
    </source>
</evidence>
<keyword evidence="2" id="KW-0472">Membrane</keyword>
<proteinExistence type="predicted"/>
<keyword evidence="3" id="KW-0732">Signal</keyword>
<sequence length="412" mass="44050">MALGYWLFVLLYSPIAWAMQLSTSQSTVTVGQPVTVMWSLNDTEKANLAVGILVIFDGDDPQKVAQQLEPNGEWLNNVVYGRLWPGKTSPSGSFSSEISRSGNFYFGGYIIVLPHKRRDGSSDHHPVFLSEIGRSPPMTAVSPDSSQIPHHPGPDTGTPATSGSSSAPALPSASATIQGEDVATNDIASQSTHTGAPAASESSLGNTTQLETLTSTKTSITSVTASLTPGSGTTHDPLGVIFGSIFGTLAFLALLASILFWIRRRRAKRNVSQRDWLFKNPQYWKGDTANSLSAKRMSLQSSDWDDGSIAPSDSISQVHGRIASRRKPVPPSTVLTALTEETEKTLVTEVSESKTKITHDSVRLGAQGYGFSISEDKDKILSSDTPPSHPNIPVIIRTSATTIPSTVMDGIN</sequence>
<keyword evidence="5" id="KW-1185">Reference proteome</keyword>
<evidence type="ECO:0000313" key="4">
    <source>
        <dbReference type="EMBL" id="KAK7437683.1"/>
    </source>
</evidence>
<feature type="region of interest" description="Disordered" evidence="1">
    <location>
        <begin position="188"/>
        <end position="207"/>
    </location>
</feature>
<feature type="compositionally biased region" description="Polar residues" evidence="1">
    <location>
        <begin position="188"/>
        <end position="206"/>
    </location>
</feature>
<feature type="signal peptide" evidence="3">
    <location>
        <begin position="1"/>
        <end position="18"/>
    </location>
</feature>
<evidence type="ECO:0000256" key="2">
    <source>
        <dbReference type="SAM" id="Phobius"/>
    </source>
</evidence>
<reference evidence="4 5" key="1">
    <citation type="submission" date="2024-01" db="EMBL/GenBank/DDBJ databases">
        <title>A draft genome for the cacao thread blight pathogen Marasmiellus scandens.</title>
        <authorList>
            <person name="Baruah I.K."/>
            <person name="Leung J."/>
            <person name="Bukari Y."/>
            <person name="Amoako-Attah I."/>
            <person name="Meinhardt L.W."/>
            <person name="Bailey B.A."/>
            <person name="Cohen S.P."/>
        </authorList>
    </citation>
    <scope>NUCLEOTIDE SEQUENCE [LARGE SCALE GENOMIC DNA]</scope>
    <source>
        <strain evidence="4 5">GH-19</strain>
    </source>
</reference>
<dbReference type="CDD" id="cd12087">
    <property type="entry name" value="TM_EGFR-like"/>
    <property type="match status" value="1"/>
</dbReference>
<dbReference type="Proteomes" id="UP001498398">
    <property type="component" value="Unassembled WGS sequence"/>
</dbReference>